<name>A0A1M5GQW8_SALEC</name>
<accession>A0A1M5GQW8</accession>
<sequence>MQDITSYFNLMNDEEKEFIETTNLVYTELGKFNVDFEQTTHYFKSCVKSILINNGLKDQIYADFFTEKLTAEPIKSIFQSTMNHSYNSENDKQRIKKMITLFSDLIEIRNVVTHCYWAIGTTVGEPVKPFIFGLKTRISGTGISQYNLSMELNELKNINKKLDLFKTGMYELSRHMRKKREHLTKFKFDKLENLSFREELIKMKTDRN</sequence>
<dbReference type="AlphaFoldDB" id="A0A1M5GQW8"/>
<evidence type="ECO:0000313" key="1">
    <source>
        <dbReference type="EMBL" id="SHG06063.1"/>
    </source>
</evidence>
<organism evidence="1 2">
    <name type="scientific">Salegentibacter echinorum</name>
    <dbReference type="NCBI Taxonomy" id="1073325"/>
    <lineage>
        <taxon>Bacteria</taxon>
        <taxon>Pseudomonadati</taxon>
        <taxon>Bacteroidota</taxon>
        <taxon>Flavobacteriia</taxon>
        <taxon>Flavobacteriales</taxon>
        <taxon>Flavobacteriaceae</taxon>
        <taxon>Salegentibacter</taxon>
    </lineage>
</organism>
<dbReference type="EMBL" id="FQVT01000004">
    <property type="protein sequence ID" value="SHG06063.1"/>
    <property type="molecule type" value="Genomic_DNA"/>
</dbReference>
<reference evidence="2" key="1">
    <citation type="submission" date="2016-11" db="EMBL/GenBank/DDBJ databases">
        <authorList>
            <person name="Varghese N."/>
            <person name="Submissions S."/>
        </authorList>
    </citation>
    <scope>NUCLEOTIDE SEQUENCE [LARGE SCALE GENOMIC DNA]</scope>
    <source>
        <strain evidence="2">DSM 24579</strain>
    </source>
</reference>
<dbReference type="Proteomes" id="UP000183945">
    <property type="component" value="Unassembled WGS sequence"/>
</dbReference>
<proteinExistence type="predicted"/>
<gene>
    <name evidence="1" type="ORF">SAMN05444483_104272</name>
</gene>
<evidence type="ECO:0000313" key="2">
    <source>
        <dbReference type="Proteomes" id="UP000183945"/>
    </source>
</evidence>
<protein>
    <submittedName>
        <fullName evidence="1">Uncharacterized protein</fullName>
    </submittedName>
</protein>
<keyword evidence="2" id="KW-1185">Reference proteome</keyword>
<dbReference type="STRING" id="1073325.SAMN05444483_104272"/>